<feature type="chain" id="PRO_5016146499" evidence="2">
    <location>
        <begin position="32"/>
        <end position="218"/>
    </location>
</feature>
<evidence type="ECO:0000259" key="3">
    <source>
        <dbReference type="Pfam" id="PF13529"/>
    </source>
</evidence>
<dbReference type="EMBL" id="POTY01000084">
    <property type="protein sequence ID" value="PZG17627.1"/>
    <property type="molecule type" value="Genomic_DNA"/>
</dbReference>
<gene>
    <name evidence="4" type="ORF">C1I95_15100</name>
</gene>
<protein>
    <submittedName>
        <fullName evidence="4">Phytochelatin synthase</fullName>
    </submittedName>
</protein>
<keyword evidence="2" id="KW-0732">Signal</keyword>
<dbReference type="InterPro" id="IPR038765">
    <property type="entry name" value="Papain-like_cys_pep_sf"/>
</dbReference>
<proteinExistence type="predicted"/>
<dbReference type="AlphaFoldDB" id="A0A2W2F7R2"/>
<feature type="signal peptide" evidence="2">
    <location>
        <begin position="1"/>
        <end position="31"/>
    </location>
</feature>
<dbReference type="InterPro" id="IPR039564">
    <property type="entry name" value="Peptidase_C39-like"/>
</dbReference>
<evidence type="ECO:0000256" key="2">
    <source>
        <dbReference type="SAM" id="SignalP"/>
    </source>
</evidence>
<dbReference type="RefSeq" id="WP_111214492.1">
    <property type="nucleotide sequence ID" value="NZ_POTY01000084.1"/>
</dbReference>
<sequence length="218" mass="22836">MMTALIRKAALTAAGAVFAGGMIAGPTSALAAPQSTANPLGAVSERGHGKGERQLNVRYEAQPNFYYCGPAAVRNALTTMDKNVSQDDLAKEMGTTENGTDSAFQTTKALNEKAGKEVYRTVEVPGRSADDGQTDRLRADIVRAVDDGRSVVANVIGTATDIDGVSHSFEGGHYISVTGYRNDGDQAKVADSANPAQAEYWISTGALADWVASRGYSA</sequence>
<dbReference type="OrthoDB" id="1655016at2"/>
<accession>A0A2W2F7R2</accession>
<evidence type="ECO:0000313" key="5">
    <source>
        <dbReference type="Proteomes" id="UP000248924"/>
    </source>
</evidence>
<reference evidence="4 5" key="1">
    <citation type="submission" date="2018-01" db="EMBL/GenBank/DDBJ databases">
        <title>Draft genome sequence of Jishengella sp. NA12.</title>
        <authorList>
            <person name="Sahin N."/>
            <person name="Ay H."/>
            <person name="Saygin H."/>
        </authorList>
    </citation>
    <scope>NUCLEOTIDE SEQUENCE [LARGE SCALE GENOMIC DNA]</scope>
    <source>
        <strain evidence="4 5">NA12</strain>
    </source>
</reference>
<dbReference type="Gene3D" id="3.90.70.10">
    <property type="entry name" value="Cysteine proteinases"/>
    <property type="match status" value="1"/>
</dbReference>
<dbReference type="SUPFAM" id="SSF54001">
    <property type="entry name" value="Cysteine proteinases"/>
    <property type="match status" value="1"/>
</dbReference>
<keyword evidence="5" id="KW-1185">Reference proteome</keyword>
<evidence type="ECO:0000256" key="1">
    <source>
        <dbReference type="SAM" id="MobiDB-lite"/>
    </source>
</evidence>
<comment type="caution">
    <text evidence="4">The sequence shown here is derived from an EMBL/GenBank/DDBJ whole genome shotgun (WGS) entry which is preliminary data.</text>
</comment>
<name>A0A2W2F7R2_9ACTN</name>
<evidence type="ECO:0000313" key="4">
    <source>
        <dbReference type="EMBL" id="PZG17627.1"/>
    </source>
</evidence>
<dbReference type="Pfam" id="PF13529">
    <property type="entry name" value="Peptidase_C39_2"/>
    <property type="match status" value="1"/>
</dbReference>
<organism evidence="4 5">
    <name type="scientific">Micromonospora craterilacus</name>
    <dbReference type="NCBI Taxonomy" id="1655439"/>
    <lineage>
        <taxon>Bacteria</taxon>
        <taxon>Bacillati</taxon>
        <taxon>Actinomycetota</taxon>
        <taxon>Actinomycetes</taxon>
        <taxon>Micromonosporales</taxon>
        <taxon>Micromonosporaceae</taxon>
        <taxon>Micromonospora</taxon>
    </lineage>
</organism>
<feature type="domain" description="Peptidase C39-like" evidence="3">
    <location>
        <begin position="55"/>
        <end position="193"/>
    </location>
</feature>
<feature type="region of interest" description="Disordered" evidence="1">
    <location>
        <begin position="31"/>
        <end position="51"/>
    </location>
</feature>
<dbReference type="Proteomes" id="UP000248924">
    <property type="component" value="Unassembled WGS sequence"/>
</dbReference>